<sequence>MIYKDGELLCTTHRGAGPLACSYTAGSVALYEGLRRLLKIIPANNPNALQGLHFHGPTVASHVTGNRPTDRKRPNTTAPVEPDPSNATSQSPHTTTIYIWTLRCSKK</sequence>
<dbReference type="Proteomes" id="UP000192257">
    <property type="component" value="Unassembled WGS sequence"/>
</dbReference>
<dbReference type="AlphaFoldDB" id="A0A1X0P7I1"/>
<comment type="caution">
    <text evidence="2">The sequence shown here is derived from an EMBL/GenBank/DDBJ whole genome shotgun (WGS) entry which is preliminary data.</text>
</comment>
<organism evidence="2 3">
    <name type="scientific">Trypanosoma theileri</name>
    <dbReference type="NCBI Taxonomy" id="67003"/>
    <lineage>
        <taxon>Eukaryota</taxon>
        <taxon>Discoba</taxon>
        <taxon>Euglenozoa</taxon>
        <taxon>Kinetoplastea</taxon>
        <taxon>Metakinetoplastina</taxon>
        <taxon>Trypanosomatida</taxon>
        <taxon>Trypanosomatidae</taxon>
        <taxon>Trypanosoma</taxon>
    </lineage>
</organism>
<reference evidence="2 3" key="1">
    <citation type="submission" date="2017-03" db="EMBL/GenBank/DDBJ databases">
        <title>An alternative strategy for trypanosome survival in the mammalian bloodstream revealed through genome and transcriptome analysis of the ubiquitous bovine parasite Trypanosoma (Megatrypanum) theileri.</title>
        <authorList>
            <person name="Kelly S."/>
            <person name="Ivens A."/>
            <person name="Mott A."/>
            <person name="O'Neill E."/>
            <person name="Emms D."/>
            <person name="Macleod O."/>
            <person name="Voorheis P."/>
            <person name="Matthews J."/>
            <person name="Matthews K."/>
            <person name="Carrington M."/>
        </authorList>
    </citation>
    <scope>NUCLEOTIDE SEQUENCE [LARGE SCALE GENOMIC DNA]</scope>
    <source>
        <strain evidence="2">Edinburgh</strain>
    </source>
</reference>
<protein>
    <submittedName>
        <fullName evidence="2">Uncharacterized protein</fullName>
    </submittedName>
</protein>
<evidence type="ECO:0000313" key="3">
    <source>
        <dbReference type="Proteomes" id="UP000192257"/>
    </source>
</evidence>
<name>A0A1X0P7I1_9TRYP</name>
<dbReference type="GeneID" id="39981330"/>
<feature type="region of interest" description="Disordered" evidence="1">
    <location>
        <begin position="52"/>
        <end position="94"/>
    </location>
</feature>
<keyword evidence="3" id="KW-1185">Reference proteome</keyword>
<accession>A0A1X0P7I1</accession>
<proteinExistence type="predicted"/>
<dbReference type="RefSeq" id="XP_028886972.1">
    <property type="nucleotide sequence ID" value="XM_029021550.1"/>
</dbReference>
<dbReference type="VEuPathDB" id="TriTrypDB:TM35_000022320"/>
<dbReference type="EMBL" id="NBCO01000002">
    <property type="protein sequence ID" value="ORC92906.1"/>
    <property type="molecule type" value="Genomic_DNA"/>
</dbReference>
<evidence type="ECO:0000256" key="1">
    <source>
        <dbReference type="SAM" id="MobiDB-lite"/>
    </source>
</evidence>
<gene>
    <name evidence="2" type="ORF">TM35_000022320</name>
</gene>
<feature type="compositionally biased region" description="Polar residues" evidence="1">
    <location>
        <begin position="85"/>
        <end position="94"/>
    </location>
</feature>
<evidence type="ECO:0000313" key="2">
    <source>
        <dbReference type="EMBL" id="ORC92906.1"/>
    </source>
</evidence>